<evidence type="ECO:0000256" key="4">
    <source>
        <dbReference type="ARBA" id="ARBA00011245"/>
    </source>
</evidence>
<evidence type="ECO:0000256" key="6">
    <source>
        <dbReference type="ARBA" id="ARBA00022827"/>
    </source>
</evidence>
<evidence type="ECO:0000256" key="12">
    <source>
        <dbReference type="ARBA" id="ARBA00023140"/>
    </source>
</evidence>
<dbReference type="InterPro" id="IPR006176">
    <property type="entry name" value="3-OHacyl-CoA_DH_NAD-bd"/>
</dbReference>
<evidence type="ECO:0000256" key="13">
    <source>
        <dbReference type="ARBA" id="ARBA00023235"/>
    </source>
</evidence>
<feature type="domain" description="3-hydroxyacyl-CoA dehydrogenase NAD binding" evidence="19">
    <location>
        <begin position="296"/>
        <end position="467"/>
    </location>
</feature>
<dbReference type="InterPro" id="IPR036291">
    <property type="entry name" value="NAD(P)-bd_dom_sf"/>
</dbReference>
<accession>A0ABS5HWZ5</accession>
<comment type="pathway">
    <text evidence="2">Lipid metabolism; fatty acid beta-oxidation.</text>
</comment>
<dbReference type="Pfam" id="PF00725">
    <property type="entry name" value="3HCDH"/>
    <property type="match status" value="1"/>
</dbReference>
<evidence type="ECO:0000259" key="19">
    <source>
        <dbReference type="Pfam" id="PF02737"/>
    </source>
</evidence>
<evidence type="ECO:0000256" key="11">
    <source>
        <dbReference type="ARBA" id="ARBA00023098"/>
    </source>
</evidence>
<proteinExistence type="inferred from homology"/>
<protein>
    <submittedName>
        <fullName evidence="20">Enoyl-CoA hydratase/isomerase family protein</fullName>
    </submittedName>
</protein>
<comment type="subcellular location">
    <subcellularLocation>
        <location evidence="1">Peroxisome</location>
    </subcellularLocation>
</comment>
<dbReference type="InterPro" id="IPR008927">
    <property type="entry name" value="6-PGluconate_DH-like_C_sf"/>
</dbReference>
<keyword evidence="14" id="KW-0456">Lyase</keyword>
<keyword evidence="11" id="KW-0443">Lipid metabolism</keyword>
<dbReference type="PANTHER" id="PTHR23309:SF49">
    <property type="entry name" value="PEROXISOMAL BIFUNCTIONAL ENZYME"/>
    <property type="match status" value="1"/>
</dbReference>
<evidence type="ECO:0000256" key="15">
    <source>
        <dbReference type="ARBA" id="ARBA00023268"/>
    </source>
</evidence>
<comment type="caution">
    <text evidence="20">The sequence shown here is derived from an EMBL/GenBank/DDBJ whole genome shotgun (WGS) entry which is preliminary data.</text>
</comment>
<dbReference type="InterPro" id="IPR000447">
    <property type="entry name" value="G3P_DH_FAD-dep"/>
</dbReference>
<evidence type="ECO:0000313" key="21">
    <source>
        <dbReference type="Proteomes" id="UP001195941"/>
    </source>
</evidence>
<evidence type="ECO:0000256" key="2">
    <source>
        <dbReference type="ARBA" id="ARBA00005005"/>
    </source>
</evidence>
<keyword evidence="10" id="KW-0520">NAD</keyword>
<keyword evidence="15" id="KW-0511">Multifunctional enzyme</keyword>
<keyword evidence="8" id="KW-0442">Lipid degradation</keyword>
<comment type="similarity">
    <text evidence="3">In the N-terminal section; belongs to the enoyl-CoA hydratase/isomerase family.</text>
</comment>
<keyword evidence="12" id="KW-0576">Peroxisome</keyword>
<dbReference type="Gene3D" id="3.40.50.720">
    <property type="entry name" value="NAD(P)-binding Rossmann-like Domain"/>
    <property type="match status" value="1"/>
</dbReference>
<feature type="domain" description="3-hydroxyacyl-CoA dehydrogenase C-terminal" evidence="18">
    <location>
        <begin position="477"/>
        <end position="565"/>
    </location>
</feature>
<dbReference type="Pfam" id="PF02737">
    <property type="entry name" value="3HCDH_N"/>
    <property type="match status" value="1"/>
</dbReference>
<evidence type="ECO:0000256" key="17">
    <source>
        <dbReference type="RuleBase" id="RU003707"/>
    </source>
</evidence>
<dbReference type="Gene3D" id="1.10.1040.50">
    <property type="match status" value="1"/>
</dbReference>
<evidence type="ECO:0000256" key="14">
    <source>
        <dbReference type="ARBA" id="ARBA00023239"/>
    </source>
</evidence>
<dbReference type="EMBL" id="JADMKU010000031">
    <property type="protein sequence ID" value="MBR9653450.1"/>
    <property type="molecule type" value="Genomic_DNA"/>
</dbReference>
<evidence type="ECO:0000256" key="9">
    <source>
        <dbReference type="ARBA" id="ARBA00023002"/>
    </source>
</evidence>
<keyword evidence="9" id="KW-0560">Oxidoreductase</keyword>
<dbReference type="InterPro" id="IPR006108">
    <property type="entry name" value="3HC_DH_C"/>
</dbReference>
<evidence type="ECO:0000259" key="18">
    <source>
        <dbReference type="Pfam" id="PF00725"/>
    </source>
</evidence>
<dbReference type="InterPro" id="IPR018376">
    <property type="entry name" value="Enoyl-CoA_hyd/isom_CS"/>
</dbReference>
<dbReference type="PROSITE" id="PS00977">
    <property type="entry name" value="FAD_G3PDH_1"/>
    <property type="match status" value="1"/>
</dbReference>
<comment type="subunit">
    <text evidence="4">Monomer.</text>
</comment>
<keyword evidence="13" id="KW-0413">Isomerase</keyword>
<dbReference type="PANTHER" id="PTHR23309">
    <property type="entry name" value="3-HYDROXYACYL-COA DEHYROGENASE"/>
    <property type="match status" value="1"/>
</dbReference>
<keyword evidence="21" id="KW-1185">Reference proteome</keyword>
<dbReference type="Gene3D" id="3.90.226.10">
    <property type="entry name" value="2-enoyl-CoA Hydratase, Chain A, domain 1"/>
    <property type="match status" value="1"/>
</dbReference>
<evidence type="ECO:0000256" key="5">
    <source>
        <dbReference type="ARBA" id="ARBA00022630"/>
    </source>
</evidence>
<keyword evidence="5" id="KW-0285">Flavoprotein</keyword>
<dbReference type="InterPro" id="IPR001753">
    <property type="entry name" value="Enoyl-CoA_hydra/iso"/>
</dbReference>
<organism evidence="20 21">
    <name type="scientific">Thalassovita aquimarina</name>
    <dbReference type="NCBI Taxonomy" id="2785917"/>
    <lineage>
        <taxon>Bacteria</taxon>
        <taxon>Pseudomonadati</taxon>
        <taxon>Pseudomonadota</taxon>
        <taxon>Alphaproteobacteria</taxon>
        <taxon>Rhodobacterales</taxon>
        <taxon>Roseobacteraceae</taxon>
        <taxon>Thalassovita</taxon>
    </lineage>
</organism>
<evidence type="ECO:0000256" key="7">
    <source>
        <dbReference type="ARBA" id="ARBA00022832"/>
    </source>
</evidence>
<dbReference type="PROSITE" id="PS00166">
    <property type="entry name" value="ENOYL_COA_HYDRATASE"/>
    <property type="match status" value="1"/>
</dbReference>
<dbReference type="InterPro" id="IPR029045">
    <property type="entry name" value="ClpP/crotonase-like_dom_sf"/>
</dbReference>
<dbReference type="SUPFAM" id="SSF48179">
    <property type="entry name" value="6-phosphogluconate dehydrogenase C-terminal domain-like"/>
    <property type="match status" value="2"/>
</dbReference>
<evidence type="ECO:0000256" key="10">
    <source>
        <dbReference type="ARBA" id="ARBA00023027"/>
    </source>
</evidence>
<reference evidence="20 21" key="1">
    <citation type="journal article" date="2021" name="Arch. Microbiol.">
        <title>Thalassobius aquimarinus sp. nov., isolated from the Sea of Japan seashore.</title>
        <authorList>
            <person name="Kurilenko V.V."/>
            <person name="Romanenko L.A."/>
            <person name="Chernysheva N.Y."/>
            <person name="Velansky P.V."/>
            <person name="Tekutyeva L.A."/>
            <person name="Isaeva M.P."/>
            <person name="Mikhailov V.V."/>
        </authorList>
    </citation>
    <scope>NUCLEOTIDE SEQUENCE [LARGE SCALE GENOMIC DNA]</scope>
    <source>
        <strain evidence="20 21">KMM 8518</strain>
    </source>
</reference>
<dbReference type="Pfam" id="PF00378">
    <property type="entry name" value="ECH_1"/>
    <property type="match status" value="1"/>
</dbReference>
<dbReference type="RefSeq" id="WP_212703072.1">
    <property type="nucleotide sequence ID" value="NZ_JADMKU010000031.1"/>
</dbReference>
<evidence type="ECO:0000256" key="8">
    <source>
        <dbReference type="ARBA" id="ARBA00022963"/>
    </source>
</evidence>
<evidence type="ECO:0000256" key="3">
    <source>
        <dbReference type="ARBA" id="ARBA00008750"/>
    </source>
</evidence>
<comment type="similarity">
    <text evidence="17">Belongs to the enoyl-CoA hydratase/isomerase family.</text>
</comment>
<gene>
    <name evidence="20" type="ORF">IT775_20230</name>
</gene>
<dbReference type="Proteomes" id="UP001195941">
    <property type="component" value="Unassembled WGS sequence"/>
</dbReference>
<evidence type="ECO:0000256" key="16">
    <source>
        <dbReference type="ARBA" id="ARBA00049556"/>
    </source>
</evidence>
<dbReference type="SUPFAM" id="SSF51735">
    <property type="entry name" value="NAD(P)-binding Rossmann-fold domains"/>
    <property type="match status" value="1"/>
</dbReference>
<dbReference type="SUPFAM" id="SSF52096">
    <property type="entry name" value="ClpP/crotonase"/>
    <property type="match status" value="1"/>
</dbReference>
<keyword evidence="6" id="KW-0274">FAD</keyword>
<evidence type="ECO:0000256" key="1">
    <source>
        <dbReference type="ARBA" id="ARBA00004275"/>
    </source>
</evidence>
<dbReference type="CDD" id="cd06558">
    <property type="entry name" value="crotonase-like"/>
    <property type="match status" value="1"/>
</dbReference>
<sequence length="698" mass="73873">MAHLIEIEHRDGVVILTLDNGPANLLSRDLRAALIDRIGACGANAEVAAIVLRGAGECFSTGVDFADLDTPPEAPTLADLCRVVEDCDKPVVAALHGRVLGGGLELALAAHARVADPGSLLGFPNFAMGLMPEAGATQRLPRLIGAGRSLDLIRSPRLWTAETEGLEPLFDLIVPDSTVEAAETLARALAAQPERQRRTRDRVDGFADPAAFQAAVSRLRHDLEGQDRPPDQRLIDCIEASLIMPFDTGLVFEEAAVEDCRDATYSKGLRHAYKAIHRAPNFPERLRAGSTRIAVLGVVGGGPSGAGIAAQAAAAGHKVILFERSVEAVREARARVAAGLNVLNLAEPAETVLDRQVDLTEDLIRLAAADMVIEAVAENPQTKAQVFAALDKVVRTDAILASNTALLPIADIAAATNHPDRVIGLHFHTTLAPNPLAEVIPGPGNAAATVVTAADFATGLGRTVARCGTGGGSLGEAMLCALRAAAWFAVGQGASPYVVDRVMTRFGFANGVFRALDRQGLDVALKRLALLHDHDRYPIGFSAPLQRLVEAGRTGQRTGIGFYIWDEHMAPHEDPDLADALALERHGGAAPSERQIQLTCIAAMANQGAKLLRSGAALRPSDIDAVMILGHGFPRPLGGPMKSADMAGLFNVLQELRRLADAAPDIFDPEPGIAALVKNGDDFEALNRLGRNRRTLPE</sequence>
<comment type="catalytic activity">
    <reaction evidence="16">
        <text>a (3S)-3-hydroxyacyl-CoA + NAD(+) = a 3-oxoacyl-CoA + NADH + H(+)</text>
        <dbReference type="Rhea" id="RHEA:22432"/>
        <dbReference type="ChEBI" id="CHEBI:15378"/>
        <dbReference type="ChEBI" id="CHEBI:57318"/>
        <dbReference type="ChEBI" id="CHEBI:57540"/>
        <dbReference type="ChEBI" id="CHEBI:57945"/>
        <dbReference type="ChEBI" id="CHEBI:90726"/>
        <dbReference type="EC" id="1.1.1.35"/>
    </reaction>
</comment>
<evidence type="ECO:0000313" key="20">
    <source>
        <dbReference type="EMBL" id="MBR9653450.1"/>
    </source>
</evidence>
<keyword evidence="7" id="KW-0276">Fatty acid metabolism</keyword>
<name>A0ABS5HWZ5_9RHOB</name>